<proteinExistence type="inferred from homology"/>
<evidence type="ECO:0000313" key="4">
    <source>
        <dbReference type="Proteomes" id="UP000625316"/>
    </source>
</evidence>
<protein>
    <submittedName>
        <fullName evidence="3">Type II toxin-antitoxin system PemK/MazF family toxin</fullName>
    </submittedName>
</protein>
<evidence type="ECO:0000313" key="3">
    <source>
        <dbReference type="EMBL" id="MBE9029389.1"/>
    </source>
</evidence>
<sequence>MTTSTTPKPNFQRGDVVLVLFPNSDLRSAKTKPALIIQTNNLETGLSQIIIAMITSNMSRAGHPSRYLIDVRSSIGQASGLVTDSIVMTDNLTTIAASAIYRVIGSLPMAEIDQALRHTLGL</sequence>
<dbReference type="InterPro" id="IPR011067">
    <property type="entry name" value="Plasmid_toxin/cell-grow_inhib"/>
</dbReference>
<comment type="caution">
    <text evidence="3">The sequence shown here is derived from an EMBL/GenBank/DDBJ whole genome shotgun (WGS) entry which is preliminary data.</text>
</comment>
<gene>
    <name evidence="3" type="ORF">IQ266_06380</name>
</gene>
<name>A0A928Z2C2_9CYAN</name>
<reference evidence="3" key="1">
    <citation type="submission" date="2020-10" db="EMBL/GenBank/DDBJ databases">
        <authorList>
            <person name="Castelo-Branco R."/>
            <person name="Eusebio N."/>
            <person name="Adriana R."/>
            <person name="Vieira A."/>
            <person name="Brugerolle De Fraissinette N."/>
            <person name="Rezende De Castro R."/>
            <person name="Schneider M.P."/>
            <person name="Vasconcelos V."/>
            <person name="Leao P.N."/>
        </authorList>
    </citation>
    <scope>NUCLEOTIDE SEQUENCE</scope>
    <source>
        <strain evidence="3">LEGE 11480</strain>
    </source>
</reference>
<accession>A0A928Z2C2</accession>
<keyword evidence="2" id="KW-1277">Toxin-antitoxin system</keyword>
<evidence type="ECO:0000256" key="1">
    <source>
        <dbReference type="ARBA" id="ARBA00007521"/>
    </source>
</evidence>
<dbReference type="RefSeq" id="WP_264324208.1">
    <property type="nucleotide sequence ID" value="NZ_JADEXQ010000015.1"/>
</dbReference>
<dbReference type="Gene3D" id="2.30.30.110">
    <property type="match status" value="1"/>
</dbReference>
<comment type="similarity">
    <text evidence="1">Belongs to the PemK/MazF family.</text>
</comment>
<dbReference type="Proteomes" id="UP000625316">
    <property type="component" value="Unassembled WGS sequence"/>
</dbReference>
<dbReference type="AlphaFoldDB" id="A0A928Z2C2"/>
<evidence type="ECO:0000256" key="2">
    <source>
        <dbReference type="ARBA" id="ARBA00022649"/>
    </source>
</evidence>
<dbReference type="InterPro" id="IPR003477">
    <property type="entry name" value="PemK-like"/>
</dbReference>
<dbReference type="GO" id="GO:0003677">
    <property type="term" value="F:DNA binding"/>
    <property type="evidence" value="ECO:0007669"/>
    <property type="project" value="InterPro"/>
</dbReference>
<dbReference type="Pfam" id="PF02452">
    <property type="entry name" value="PemK_toxin"/>
    <property type="match status" value="1"/>
</dbReference>
<keyword evidence="4" id="KW-1185">Reference proteome</keyword>
<dbReference type="EMBL" id="JADEXQ010000015">
    <property type="protein sequence ID" value="MBE9029389.1"/>
    <property type="molecule type" value="Genomic_DNA"/>
</dbReference>
<dbReference type="SUPFAM" id="SSF50118">
    <property type="entry name" value="Cell growth inhibitor/plasmid maintenance toxic component"/>
    <property type="match status" value="1"/>
</dbReference>
<organism evidence="3 4">
    <name type="scientific">Romeriopsis navalis LEGE 11480</name>
    <dbReference type="NCBI Taxonomy" id="2777977"/>
    <lineage>
        <taxon>Bacteria</taxon>
        <taxon>Bacillati</taxon>
        <taxon>Cyanobacteriota</taxon>
        <taxon>Cyanophyceae</taxon>
        <taxon>Leptolyngbyales</taxon>
        <taxon>Leptolyngbyaceae</taxon>
        <taxon>Romeriopsis</taxon>
        <taxon>Romeriopsis navalis</taxon>
    </lineage>
</organism>